<organism evidence="6 7">
    <name type="scientific">Flavobacterium ardleyense</name>
    <dbReference type="NCBI Taxonomy" id="2038737"/>
    <lineage>
        <taxon>Bacteria</taxon>
        <taxon>Pseudomonadati</taxon>
        <taxon>Bacteroidota</taxon>
        <taxon>Flavobacteriia</taxon>
        <taxon>Flavobacteriales</taxon>
        <taxon>Flavobacteriaceae</taxon>
        <taxon>Flavobacterium</taxon>
    </lineage>
</organism>
<keyword evidence="3 4" id="KW-0408">Iron</keyword>
<dbReference type="Proteomes" id="UP001597549">
    <property type="component" value="Unassembled WGS sequence"/>
</dbReference>
<evidence type="ECO:0000256" key="1">
    <source>
        <dbReference type="ARBA" id="ARBA00022617"/>
    </source>
</evidence>
<dbReference type="PROSITE" id="PS51007">
    <property type="entry name" value="CYTC"/>
    <property type="match status" value="2"/>
</dbReference>
<dbReference type="InterPro" id="IPR003468">
    <property type="entry name" value="Cyt_c_oxidase_monohaem-su/FixO"/>
</dbReference>
<dbReference type="Gene3D" id="1.10.760.10">
    <property type="entry name" value="Cytochrome c-like domain"/>
    <property type="match status" value="2"/>
</dbReference>
<accession>A0ABW5Z6E5</accession>
<dbReference type="Pfam" id="PF02433">
    <property type="entry name" value="FixO"/>
    <property type="match status" value="1"/>
</dbReference>
<reference evidence="7" key="1">
    <citation type="journal article" date="2019" name="Int. J. Syst. Evol. Microbiol.">
        <title>The Global Catalogue of Microorganisms (GCM) 10K type strain sequencing project: providing services to taxonomists for standard genome sequencing and annotation.</title>
        <authorList>
            <consortium name="The Broad Institute Genomics Platform"/>
            <consortium name="The Broad Institute Genome Sequencing Center for Infectious Disease"/>
            <person name="Wu L."/>
            <person name="Ma J."/>
        </authorList>
    </citation>
    <scope>NUCLEOTIDE SEQUENCE [LARGE SCALE GENOMIC DNA]</scope>
    <source>
        <strain evidence="7">KCTC 52644</strain>
    </source>
</reference>
<dbReference type="EMBL" id="JBHUOL010000010">
    <property type="protein sequence ID" value="MFD2907910.1"/>
    <property type="molecule type" value="Genomic_DNA"/>
</dbReference>
<name>A0ABW5Z6E5_9FLAO</name>
<evidence type="ECO:0000256" key="2">
    <source>
        <dbReference type="ARBA" id="ARBA00022723"/>
    </source>
</evidence>
<protein>
    <submittedName>
        <fullName evidence="6">Cbb3-type cytochrome c oxidase subunit II</fullName>
    </submittedName>
</protein>
<evidence type="ECO:0000256" key="4">
    <source>
        <dbReference type="PROSITE-ProRule" id="PRU00433"/>
    </source>
</evidence>
<keyword evidence="2 4" id="KW-0479">Metal-binding</keyword>
<dbReference type="InterPro" id="IPR051459">
    <property type="entry name" value="Cytochrome_c-type_DH"/>
</dbReference>
<comment type="caution">
    <text evidence="6">The sequence shown here is derived from an EMBL/GenBank/DDBJ whole genome shotgun (WGS) entry which is preliminary data.</text>
</comment>
<dbReference type="InterPro" id="IPR009056">
    <property type="entry name" value="Cyt_c-like_dom"/>
</dbReference>
<evidence type="ECO:0000256" key="3">
    <source>
        <dbReference type="ARBA" id="ARBA00023004"/>
    </source>
</evidence>
<feature type="domain" description="Cytochrome c" evidence="5">
    <location>
        <begin position="48"/>
        <end position="194"/>
    </location>
</feature>
<proteinExistence type="predicted"/>
<sequence>MDFFDNHKKLFSAALALFVVLTLFVAIIPAINNQLDNATLPNYEPLTEQAHQGKLSYISNGCVACHTQQVRNVDMDKVWGSRPGIASDYAAMTRTDFWRNTATLMGTERTGPDLTNIGARQPSMAWNLLHLYQPRAVVDKSIMPAYPWLFEVKDKVGKDEVEVIVPDEFRKGITGKIVAKKEAIELVTYLQSLKQTPLPDGKAPMEFLYKKKETPVASSGAEANLPDGGMLYTQNCAACHQANGEGLKGAFPPLKGSSIVLGDNLELYVDIIMKGYDANPEYAVMNAVGTDNNLTPEEVTAIINHEKTSWGNDAKKVTVEEVKKLMDLIKNNQ</sequence>
<dbReference type="Pfam" id="PF00034">
    <property type="entry name" value="Cytochrom_C"/>
    <property type="match status" value="1"/>
</dbReference>
<dbReference type="RefSeq" id="WP_379804756.1">
    <property type="nucleotide sequence ID" value="NZ_JBHUOL010000010.1"/>
</dbReference>
<keyword evidence="7" id="KW-1185">Reference proteome</keyword>
<feature type="domain" description="Cytochrome c" evidence="5">
    <location>
        <begin position="223"/>
        <end position="310"/>
    </location>
</feature>
<keyword evidence="1 4" id="KW-0349">Heme</keyword>
<evidence type="ECO:0000313" key="6">
    <source>
        <dbReference type="EMBL" id="MFD2907910.1"/>
    </source>
</evidence>
<dbReference type="PANTHER" id="PTHR35008:SF8">
    <property type="entry name" value="ALCOHOL DEHYDROGENASE CYTOCHROME C SUBUNIT"/>
    <property type="match status" value="1"/>
</dbReference>
<dbReference type="SUPFAM" id="SSF46626">
    <property type="entry name" value="Cytochrome c"/>
    <property type="match status" value="2"/>
</dbReference>
<gene>
    <name evidence="6" type="ORF">ACFSX9_04085</name>
</gene>
<evidence type="ECO:0000313" key="7">
    <source>
        <dbReference type="Proteomes" id="UP001597549"/>
    </source>
</evidence>
<dbReference type="InterPro" id="IPR036909">
    <property type="entry name" value="Cyt_c-like_dom_sf"/>
</dbReference>
<evidence type="ECO:0000259" key="5">
    <source>
        <dbReference type="PROSITE" id="PS51007"/>
    </source>
</evidence>
<dbReference type="PANTHER" id="PTHR35008">
    <property type="entry name" value="BLL4482 PROTEIN-RELATED"/>
    <property type="match status" value="1"/>
</dbReference>